<evidence type="ECO:0000313" key="1">
    <source>
        <dbReference type="EMBL" id="RRT69540.1"/>
    </source>
</evidence>
<organism evidence="1 2">
    <name type="scientific">Ensete ventricosum</name>
    <name type="common">Abyssinian banana</name>
    <name type="synonym">Musa ensete</name>
    <dbReference type="NCBI Taxonomy" id="4639"/>
    <lineage>
        <taxon>Eukaryota</taxon>
        <taxon>Viridiplantae</taxon>
        <taxon>Streptophyta</taxon>
        <taxon>Embryophyta</taxon>
        <taxon>Tracheophyta</taxon>
        <taxon>Spermatophyta</taxon>
        <taxon>Magnoliopsida</taxon>
        <taxon>Liliopsida</taxon>
        <taxon>Zingiberales</taxon>
        <taxon>Musaceae</taxon>
        <taxon>Ensete</taxon>
    </lineage>
</organism>
<dbReference type="AlphaFoldDB" id="A0A426ZZY6"/>
<reference evidence="1 2" key="1">
    <citation type="journal article" date="2014" name="Agronomy (Basel)">
        <title>A Draft Genome Sequence for Ensete ventricosum, the Drought-Tolerant Tree Against Hunger.</title>
        <authorList>
            <person name="Harrison J."/>
            <person name="Moore K.A."/>
            <person name="Paszkiewicz K."/>
            <person name="Jones T."/>
            <person name="Grant M."/>
            <person name="Ambacheew D."/>
            <person name="Muzemil S."/>
            <person name="Studholme D.J."/>
        </authorList>
    </citation>
    <scope>NUCLEOTIDE SEQUENCE [LARGE SCALE GENOMIC DNA]</scope>
</reference>
<gene>
    <name evidence="1" type="ORF">B296_00001734</name>
</gene>
<name>A0A426ZZY6_ENSVE</name>
<dbReference type="EMBL" id="AMZH03004310">
    <property type="protein sequence ID" value="RRT69540.1"/>
    <property type="molecule type" value="Genomic_DNA"/>
</dbReference>
<dbReference type="Proteomes" id="UP000287651">
    <property type="component" value="Unassembled WGS sequence"/>
</dbReference>
<protein>
    <submittedName>
        <fullName evidence="1">Uncharacterized protein</fullName>
    </submittedName>
</protein>
<comment type="caution">
    <text evidence="1">The sequence shown here is derived from an EMBL/GenBank/DDBJ whole genome shotgun (WGS) entry which is preliminary data.</text>
</comment>
<proteinExistence type="predicted"/>
<accession>A0A426ZZY6</accession>
<evidence type="ECO:0000313" key="2">
    <source>
        <dbReference type="Proteomes" id="UP000287651"/>
    </source>
</evidence>
<sequence>MHRVDAVGKSPGVRWEFVEGIESLLGWRKGVRKKKTETCRKIVGDNGPRSSLSIWPGFGRCSGISLKFIRRFAEGIGKLAGNMSRDCRKKIEKLIVRMSKAARLVGSSSVKVSAGNSWGGRLADHLFIVISIKG</sequence>